<comment type="caution">
    <text evidence="3">The sequence shown here is derived from an EMBL/GenBank/DDBJ whole genome shotgun (WGS) entry which is preliminary data.</text>
</comment>
<evidence type="ECO:0000313" key="5">
    <source>
        <dbReference type="Proteomes" id="UP000070409"/>
    </source>
</evidence>
<evidence type="ECO:0000313" key="4">
    <source>
        <dbReference type="Proteomes" id="UP000070258"/>
    </source>
</evidence>
<dbReference type="Gene3D" id="1.20.120.520">
    <property type="entry name" value="nmb1532 protein domain like"/>
    <property type="match status" value="1"/>
</dbReference>
<reference evidence="2 5" key="3">
    <citation type="submission" date="2016-02" db="EMBL/GenBank/DDBJ databases">
        <authorList>
            <person name="Teng J.L."/>
            <person name="Tang Y."/>
            <person name="Huang Y."/>
            <person name="Guo F."/>
            <person name="Wei W."/>
            <person name="Chen J.H."/>
            <person name="Wong S.Y."/>
            <person name="Lau S.K."/>
            <person name="Woo P.C."/>
        </authorList>
    </citation>
    <scope>NUCLEOTIDE SEQUENCE [LARGE SCALE GENOMIC DNA]</scope>
    <source>
        <strain evidence="2 5">JCM 13375</strain>
    </source>
</reference>
<dbReference type="AlphaFoldDB" id="A0A138A7Y7"/>
<accession>A0A138A7Y7</accession>
<dbReference type="Proteomes" id="UP000070258">
    <property type="component" value="Unassembled WGS sequence"/>
</dbReference>
<name>A0A138A7Y7_9ACTN</name>
<protein>
    <submittedName>
        <fullName evidence="3">Cation-binding protein</fullName>
    </submittedName>
</protein>
<sequence>MTTTANRPQTEEMVIVHTLFRTHLAALPDLVTAVPDGDRSRAADLAGWLSELLTGLHHHHVGEDELMWPVLASRAPQDRALVLRMEEQHSRIADLVAGCHREGAAFAASGRRTDGGTLAATLSDLNDSLAEHLSDEERHVLPIVREVMSVDEWRALADRGNASIPKERRLVFLGFMLHTATPEQRDLLMTQLPLPARVVWRLVGRRDFARAYRQIYGAGPQW</sequence>
<evidence type="ECO:0000313" key="3">
    <source>
        <dbReference type="EMBL" id="KXP06592.1"/>
    </source>
</evidence>
<reference evidence="3" key="1">
    <citation type="submission" date="2016-02" db="EMBL/GenBank/DDBJ databases">
        <authorList>
            <person name="Teng J.L."/>
            <person name="Yang Y."/>
            <person name="Huang Y."/>
            <person name="Guo F."/>
            <person name="Wei W."/>
            <person name="Chen J.H."/>
            <person name="Wong S.Y."/>
            <person name="Lau S.K."/>
            <person name="Woo P.C."/>
        </authorList>
    </citation>
    <scope>NUCLEOTIDE SEQUENCE</scope>
    <source>
        <strain evidence="3">JCM 15929</strain>
    </source>
</reference>
<dbReference type="CDD" id="cd12108">
    <property type="entry name" value="Hr-like"/>
    <property type="match status" value="1"/>
</dbReference>
<dbReference type="EMBL" id="LSRF01000056">
    <property type="protein sequence ID" value="KXP06592.1"/>
    <property type="molecule type" value="Genomic_DNA"/>
</dbReference>
<reference evidence="4" key="2">
    <citation type="submission" date="2016-02" db="EMBL/GenBank/DDBJ databases">
        <authorList>
            <person name="Wen L."/>
            <person name="He K."/>
            <person name="Yang H."/>
        </authorList>
    </citation>
    <scope>NUCLEOTIDE SEQUENCE [LARGE SCALE GENOMIC DNA]</scope>
    <source>
        <strain evidence="4">JCM 15929</strain>
    </source>
</reference>
<dbReference type="STRING" id="239498.AXK60_10980"/>
<dbReference type="Pfam" id="PF01814">
    <property type="entry name" value="Hemerythrin"/>
    <property type="match status" value="1"/>
</dbReference>
<evidence type="ECO:0000259" key="1">
    <source>
        <dbReference type="Pfam" id="PF01814"/>
    </source>
</evidence>
<organism evidence="3 4">
    <name type="scientific">Tsukamurella pseudospumae</name>
    <dbReference type="NCBI Taxonomy" id="239498"/>
    <lineage>
        <taxon>Bacteria</taxon>
        <taxon>Bacillati</taxon>
        <taxon>Actinomycetota</taxon>
        <taxon>Actinomycetes</taxon>
        <taxon>Mycobacteriales</taxon>
        <taxon>Tsukamurellaceae</taxon>
        <taxon>Tsukamurella</taxon>
    </lineage>
</organism>
<gene>
    <name evidence="3" type="ORF">AXK60_10980</name>
    <name evidence="2" type="ORF">AXK61_14870</name>
</gene>
<dbReference type="InterPro" id="IPR012312">
    <property type="entry name" value="Hemerythrin-like"/>
</dbReference>
<dbReference type="Proteomes" id="UP000070409">
    <property type="component" value="Unassembled WGS sequence"/>
</dbReference>
<dbReference type="RefSeq" id="WP_068572327.1">
    <property type="nucleotide sequence ID" value="NZ_LSRE01000006.1"/>
</dbReference>
<keyword evidence="5" id="KW-1185">Reference proteome</keyword>
<dbReference type="OrthoDB" id="5197650at2"/>
<evidence type="ECO:0000313" key="2">
    <source>
        <dbReference type="EMBL" id="KXP00582.1"/>
    </source>
</evidence>
<proteinExistence type="predicted"/>
<dbReference type="EMBL" id="LSRE01000006">
    <property type="protein sequence ID" value="KXP00582.1"/>
    <property type="molecule type" value="Genomic_DNA"/>
</dbReference>
<feature type="domain" description="Hemerythrin-like" evidence="1">
    <location>
        <begin position="12"/>
        <end position="143"/>
    </location>
</feature>